<comment type="caution">
    <text evidence="1">The sequence shown here is derived from an EMBL/GenBank/DDBJ whole genome shotgun (WGS) entry which is preliminary data.</text>
</comment>
<name>A0AAN7UMJ9_9MYCE</name>
<dbReference type="Proteomes" id="UP001344447">
    <property type="component" value="Unassembled WGS sequence"/>
</dbReference>
<evidence type="ECO:0000313" key="1">
    <source>
        <dbReference type="EMBL" id="KAK5584748.1"/>
    </source>
</evidence>
<accession>A0AAN7UMJ9</accession>
<evidence type="ECO:0000313" key="2">
    <source>
        <dbReference type="Proteomes" id="UP001344447"/>
    </source>
</evidence>
<dbReference type="AlphaFoldDB" id="A0AAN7UMJ9"/>
<sequence>MAQFTENKVQEGLVSNLLFNLATAVGKAGL</sequence>
<reference evidence="1 2" key="1">
    <citation type="submission" date="2023-11" db="EMBL/GenBank/DDBJ databases">
        <title>Dfirmibasis_genome.</title>
        <authorList>
            <person name="Edelbroek B."/>
            <person name="Kjellin J."/>
            <person name="Jerlstrom-Hultqvist J."/>
            <person name="Soderbom F."/>
        </authorList>
    </citation>
    <scope>NUCLEOTIDE SEQUENCE [LARGE SCALE GENOMIC DNA]</scope>
    <source>
        <strain evidence="1 2">TNS-C-14</strain>
    </source>
</reference>
<keyword evidence="2" id="KW-1185">Reference proteome</keyword>
<dbReference type="EMBL" id="JAVFKY010000001">
    <property type="protein sequence ID" value="KAK5584748.1"/>
    <property type="molecule type" value="Genomic_DNA"/>
</dbReference>
<protein>
    <submittedName>
        <fullName evidence="1">Uncharacterized protein</fullName>
    </submittedName>
</protein>
<proteinExistence type="predicted"/>
<organism evidence="1 2">
    <name type="scientific">Dictyostelium firmibasis</name>
    <dbReference type="NCBI Taxonomy" id="79012"/>
    <lineage>
        <taxon>Eukaryota</taxon>
        <taxon>Amoebozoa</taxon>
        <taxon>Evosea</taxon>
        <taxon>Eumycetozoa</taxon>
        <taxon>Dictyostelia</taxon>
        <taxon>Dictyosteliales</taxon>
        <taxon>Dictyosteliaceae</taxon>
        <taxon>Dictyostelium</taxon>
    </lineage>
</organism>
<gene>
    <name evidence="1" type="ORF">RB653_006365</name>
</gene>